<sequence>MPKINLPIANGFYESESLPISAQRCINMYPNIVQTQGLSQETLFGIPGITQLVTTGVINEQSRGVHVKGGIFYFVNGDKLYSLDRGAGDSFTFTELGTITGSGNVSMADNGTQLMILDPGGDGFIYDESSGTPFQQILTAGFTANGDPQIVVFIDGYFVCTTDSKTFISSA</sequence>
<reference evidence="1" key="1">
    <citation type="journal article" date="2014" name="Front. Microbiol.">
        <title>High frequency of phylogenetically diverse reductive dehalogenase-homologous genes in deep subseafloor sedimentary metagenomes.</title>
        <authorList>
            <person name="Kawai M."/>
            <person name="Futagami T."/>
            <person name="Toyoda A."/>
            <person name="Takaki Y."/>
            <person name="Nishi S."/>
            <person name="Hori S."/>
            <person name="Arai W."/>
            <person name="Tsubouchi T."/>
            <person name="Morono Y."/>
            <person name="Uchiyama I."/>
            <person name="Ito T."/>
            <person name="Fujiyama A."/>
            <person name="Inagaki F."/>
            <person name="Takami H."/>
        </authorList>
    </citation>
    <scope>NUCLEOTIDE SEQUENCE</scope>
    <source>
        <strain evidence="1">Expedition CK06-06</strain>
    </source>
</reference>
<dbReference type="EMBL" id="BART01012726">
    <property type="protein sequence ID" value="GAG84574.1"/>
    <property type="molecule type" value="Genomic_DNA"/>
</dbReference>
<evidence type="ECO:0000313" key="1">
    <source>
        <dbReference type="EMBL" id="GAG84574.1"/>
    </source>
</evidence>
<name>X1APD2_9ZZZZ</name>
<organism evidence="1">
    <name type="scientific">marine sediment metagenome</name>
    <dbReference type="NCBI Taxonomy" id="412755"/>
    <lineage>
        <taxon>unclassified sequences</taxon>
        <taxon>metagenomes</taxon>
        <taxon>ecological metagenomes</taxon>
    </lineage>
</organism>
<feature type="non-terminal residue" evidence="1">
    <location>
        <position position="171"/>
    </location>
</feature>
<protein>
    <submittedName>
        <fullName evidence="1">Uncharacterized protein</fullName>
    </submittedName>
</protein>
<gene>
    <name evidence="1" type="ORF">S01H4_26401</name>
</gene>
<proteinExistence type="predicted"/>
<accession>X1APD2</accession>
<comment type="caution">
    <text evidence="1">The sequence shown here is derived from an EMBL/GenBank/DDBJ whole genome shotgun (WGS) entry which is preliminary data.</text>
</comment>
<dbReference type="AlphaFoldDB" id="X1APD2"/>